<dbReference type="SUPFAM" id="SSF89082">
    <property type="entry name" value="Antibiotic binding domain of TipA-like multidrug resistance regulators"/>
    <property type="match status" value="1"/>
</dbReference>
<dbReference type="InterPro" id="IPR012925">
    <property type="entry name" value="TipAS_dom"/>
</dbReference>
<dbReference type="InterPro" id="IPR036244">
    <property type="entry name" value="TipA-like_antibiotic-bd"/>
</dbReference>
<feature type="domain" description="HTH merR-type" evidence="5">
    <location>
        <begin position="1"/>
        <end position="69"/>
    </location>
</feature>
<dbReference type="EMBL" id="FNFY01000014">
    <property type="protein sequence ID" value="SDK92184.1"/>
    <property type="molecule type" value="Genomic_DNA"/>
</dbReference>
<dbReference type="SMART" id="SM00422">
    <property type="entry name" value="HTH_MERR"/>
    <property type="match status" value="1"/>
</dbReference>
<organism evidence="6 7">
    <name type="scientific">Lacicoccus qingdaonensis</name>
    <dbReference type="NCBI Taxonomy" id="576118"/>
    <lineage>
        <taxon>Bacteria</taxon>
        <taxon>Bacillati</taxon>
        <taxon>Bacillota</taxon>
        <taxon>Bacilli</taxon>
        <taxon>Bacillales</taxon>
        <taxon>Salinicoccaceae</taxon>
        <taxon>Lacicoccus</taxon>
    </lineage>
</organism>
<dbReference type="OrthoDB" id="9814833at2"/>
<evidence type="ECO:0000256" key="3">
    <source>
        <dbReference type="ARBA" id="ARBA00023159"/>
    </source>
</evidence>
<dbReference type="Gene3D" id="1.10.490.50">
    <property type="entry name" value="Antibiotic binding domain of TipA-like multidrug resistance regulators"/>
    <property type="match status" value="1"/>
</dbReference>
<keyword evidence="4" id="KW-0804">Transcription</keyword>
<dbReference type="Proteomes" id="UP000199008">
    <property type="component" value="Unassembled WGS sequence"/>
</dbReference>
<dbReference type="InterPro" id="IPR000551">
    <property type="entry name" value="MerR-type_HTH_dom"/>
</dbReference>
<reference evidence="7" key="1">
    <citation type="submission" date="2016-10" db="EMBL/GenBank/DDBJ databases">
        <authorList>
            <person name="Varghese N."/>
            <person name="Submissions S."/>
        </authorList>
    </citation>
    <scope>NUCLEOTIDE SEQUENCE [LARGE SCALE GENOMIC DNA]</scope>
    <source>
        <strain evidence="7">CGMCC 1.8895</strain>
    </source>
</reference>
<dbReference type="Pfam" id="PF13411">
    <property type="entry name" value="MerR_1"/>
    <property type="match status" value="1"/>
</dbReference>
<dbReference type="GO" id="GO:0003677">
    <property type="term" value="F:DNA binding"/>
    <property type="evidence" value="ECO:0007669"/>
    <property type="project" value="UniProtKB-KW"/>
</dbReference>
<dbReference type="SUPFAM" id="SSF46955">
    <property type="entry name" value="Putative DNA-binding domain"/>
    <property type="match status" value="1"/>
</dbReference>
<dbReference type="CDD" id="cd01106">
    <property type="entry name" value="HTH_TipAL-Mta"/>
    <property type="match status" value="1"/>
</dbReference>
<name>A0A1G9FUW4_9BACL</name>
<sequence length="242" mass="28281">MKTKEVADLVGVSIRTLHHYDEIGLISPDRHENNEYRVYTSDDLAKLQQVLFFRKLGFKLANIQKIVSDPDYDQKEALLMQKKMLLEERSRLSAMVNTIDLTIQNMNGEIEMTNEDKFSGIDFSNNPYEQEARERWGDAAVDESNRKMRQMGTEELETKFREILTDLAEVRHTDPSSEEAQSEINKWFVFLNEMGEYSLAAFKSLGDMYVEDERFTKNIDEFGDGLSEFMQSAMNEYYEQNK</sequence>
<dbReference type="Pfam" id="PF07739">
    <property type="entry name" value="TipAS"/>
    <property type="match status" value="1"/>
</dbReference>
<evidence type="ECO:0000313" key="7">
    <source>
        <dbReference type="Proteomes" id="UP000199008"/>
    </source>
</evidence>
<dbReference type="AlphaFoldDB" id="A0A1G9FUW4"/>
<dbReference type="PANTHER" id="PTHR30204">
    <property type="entry name" value="REDOX-CYCLING DRUG-SENSING TRANSCRIPTIONAL ACTIVATOR SOXR"/>
    <property type="match status" value="1"/>
</dbReference>
<proteinExistence type="predicted"/>
<evidence type="ECO:0000259" key="5">
    <source>
        <dbReference type="PROSITE" id="PS50937"/>
    </source>
</evidence>
<keyword evidence="2" id="KW-0238">DNA-binding</keyword>
<accession>A0A1G9FUW4</accession>
<dbReference type="InterPro" id="IPR047057">
    <property type="entry name" value="MerR_fam"/>
</dbReference>
<dbReference type="RefSeq" id="WP_092986557.1">
    <property type="nucleotide sequence ID" value="NZ_FNFY01000014.1"/>
</dbReference>
<dbReference type="STRING" id="576118.SAMN05216216_11414"/>
<dbReference type="Gene3D" id="1.10.1660.10">
    <property type="match status" value="1"/>
</dbReference>
<dbReference type="InterPro" id="IPR009061">
    <property type="entry name" value="DNA-bd_dom_put_sf"/>
</dbReference>
<keyword evidence="3" id="KW-0010">Activator</keyword>
<evidence type="ECO:0000313" key="6">
    <source>
        <dbReference type="EMBL" id="SDK92184.1"/>
    </source>
</evidence>
<evidence type="ECO:0000256" key="2">
    <source>
        <dbReference type="ARBA" id="ARBA00023125"/>
    </source>
</evidence>
<dbReference type="PROSITE" id="PS50937">
    <property type="entry name" value="HTH_MERR_2"/>
    <property type="match status" value="1"/>
</dbReference>
<keyword evidence="1" id="KW-0805">Transcription regulation</keyword>
<keyword evidence="7" id="KW-1185">Reference proteome</keyword>
<dbReference type="GO" id="GO:0003700">
    <property type="term" value="F:DNA-binding transcription factor activity"/>
    <property type="evidence" value="ECO:0007669"/>
    <property type="project" value="InterPro"/>
</dbReference>
<evidence type="ECO:0000256" key="4">
    <source>
        <dbReference type="ARBA" id="ARBA00023163"/>
    </source>
</evidence>
<evidence type="ECO:0000256" key="1">
    <source>
        <dbReference type="ARBA" id="ARBA00023015"/>
    </source>
</evidence>
<dbReference type="PANTHER" id="PTHR30204:SF90">
    <property type="entry name" value="HTH-TYPE TRANSCRIPTIONAL ACTIVATOR MTA"/>
    <property type="match status" value="1"/>
</dbReference>
<protein>
    <submittedName>
        <fullName evidence="6">Transcriptional regulator, MerR family</fullName>
    </submittedName>
</protein>
<gene>
    <name evidence="6" type="ORF">SAMN05216216_11414</name>
</gene>